<evidence type="ECO:0000256" key="1">
    <source>
        <dbReference type="SAM" id="Phobius"/>
    </source>
</evidence>
<dbReference type="EMBL" id="LLXL01001177">
    <property type="protein sequence ID" value="PKK65901.1"/>
    <property type="molecule type" value="Genomic_DNA"/>
</dbReference>
<dbReference type="AlphaFoldDB" id="A0A2N1MW93"/>
<name>A0A2N1MW93_9GLOM</name>
<proteinExistence type="predicted"/>
<dbReference type="InterPro" id="IPR000210">
    <property type="entry name" value="BTB/POZ_dom"/>
</dbReference>
<keyword evidence="1" id="KW-0472">Membrane</keyword>
<feature type="domain" description="BTB" evidence="2">
    <location>
        <begin position="23"/>
        <end position="96"/>
    </location>
</feature>
<dbReference type="VEuPathDB" id="FungiDB:RhiirA1_472327"/>
<reference evidence="3 4" key="2">
    <citation type="submission" date="2017-10" db="EMBL/GenBank/DDBJ databases">
        <title>Extensive intraspecific genome diversity in a model arbuscular mycorrhizal fungus.</title>
        <authorList>
            <person name="Chen E.C.H."/>
            <person name="Morin E."/>
            <person name="Baudet D."/>
            <person name="Noel J."/>
            <person name="Ndikumana S."/>
            <person name="Charron P."/>
            <person name="St-Onge C."/>
            <person name="Giorgi J."/>
            <person name="Grigoriev I.V."/>
            <person name="Roux C."/>
            <person name="Martin F.M."/>
            <person name="Corradi N."/>
        </authorList>
    </citation>
    <scope>NUCLEOTIDE SEQUENCE [LARGE SCALE GENOMIC DNA]</scope>
    <source>
        <strain evidence="3 4">C2</strain>
    </source>
</reference>
<dbReference type="Gene3D" id="3.30.710.10">
    <property type="entry name" value="Potassium Channel Kv1.1, Chain A"/>
    <property type="match status" value="1"/>
</dbReference>
<gene>
    <name evidence="3" type="ORF">RhiirC2_853273</name>
</gene>
<dbReference type="Proteomes" id="UP000233469">
    <property type="component" value="Unassembled WGS sequence"/>
</dbReference>
<keyword evidence="1" id="KW-1133">Transmembrane helix</keyword>
<organism evidence="3 4">
    <name type="scientific">Rhizophagus irregularis</name>
    <dbReference type="NCBI Taxonomy" id="588596"/>
    <lineage>
        <taxon>Eukaryota</taxon>
        <taxon>Fungi</taxon>
        <taxon>Fungi incertae sedis</taxon>
        <taxon>Mucoromycota</taxon>
        <taxon>Glomeromycotina</taxon>
        <taxon>Glomeromycetes</taxon>
        <taxon>Glomerales</taxon>
        <taxon>Glomeraceae</taxon>
        <taxon>Rhizophagus</taxon>
    </lineage>
</organism>
<dbReference type="VEuPathDB" id="FungiDB:RhiirFUN_023381"/>
<dbReference type="PROSITE" id="PS50097">
    <property type="entry name" value="BTB"/>
    <property type="match status" value="1"/>
</dbReference>
<evidence type="ECO:0000259" key="2">
    <source>
        <dbReference type="PROSITE" id="PS50097"/>
    </source>
</evidence>
<accession>A0A2N1MW93</accession>
<dbReference type="InterPro" id="IPR051481">
    <property type="entry name" value="BTB-POZ/Galectin-3-binding"/>
</dbReference>
<dbReference type="SMART" id="SM00225">
    <property type="entry name" value="BTB"/>
    <property type="match status" value="1"/>
</dbReference>
<protein>
    <submittedName>
        <fullName evidence="3">BTB-domain-containing protein</fullName>
    </submittedName>
</protein>
<evidence type="ECO:0000313" key="3">
    <source>
        <dbReference type="EMBL" id="PKK65901.1"/>
    </source>
</evidence>
<evidence type="ECO:0000313" key="4">
    <source>
        <dbReference type="Proteomes" id="UP000233469"/>
    </source>
</evidence>
<dbReference type="PANTHER" id="PTHR24410">
    <property type="entry name" value="HL07962P-RELATED"/>
    <property type="match status" value="1"/>
</dbReference>
<comment type="caution">
    <text evidence="3">The sequence shown here is derived from an EMBL/GenBank/DDBJ whole genome shotgun (WGS) entry which is preliminary data.</text>
</comment>
<keyword evidence="1" id="KW-0812">Transmembrane</keyword>
<sequence>MSRNFESEISKAFEQLLKNETDYNVIIYIGEEPNIKEFHAHHIILRCRSEYFNKILSDENIKKKDGNYIIENSNIDPQSFKSILKYLYTGHINITNKNETELLNILIASDELKLKRLTKLTEEFIIEKHHQFLQNDPVGILQTVYYRKFLVKLQEFCLELICYKPKILFNSDKFINLPAPLLEIILKRDDLNLSEIEIWENLIKWGLSQEQEFNQEISQWNQDDINIFKGILQKFIPLIRFYEISSEDYYNKVKPYEGILSKELIDEILKFHMVPGYRRTLNIYGPRHSNYGIINNISSFFSKMKYYQAIIDIINFIIFDDEINPISPLELPPQKLPSPHLVLYILLLILLILDYFDGVIVFKTLYSIWACFFYHRIIAR</sequence>
<dbReference type="PANTHER" id="PTHR24410:SF23">
    <property type="entry name" value="BTB DOMAIN-CONTAINING PROTEIN-RELATED"/>
    <property type="match status" value="1"/>
</dbReference>
<reference evidence="3 4" key="1">
    <citation type="submission" date="2016-04" db="EMBL/GenBank/DDBJ databases">
        <title>Genome analyses suggest a sexual origin of heterokaryosis in a supposedly ancient asexual fungus.</title>
        <authorList>
            <person name="Ropars J."/>
            <person name="Sedzielewska K."/>
            <person name="Noel J."/>
            <person name="Charron P."/>
            <person name="Farinelli L."/>
            <person name="Marton T."/>
            <person name="Kruger M."/>
            <person name="Pelin A."/>
            <person name="Brachmann A."/>
            <person name="Corradi N."/>
        </authorList>
    </citation>
    <scope>NUCLEOTIDE SEQUENCE [LARGE SCALE GENOMIC DNA]</scope>
    <source>
        <strain evidence="3 4">C2</strain>
    </source>
</reference>
<dbReference type="Gene3D" id="1.25.40.420">
    <property type="match status" value="1"/>
</dbReference>
<dbReference type="SUPFAM" id="SSF54695">
    <property type="entry name" value="POZ domain"/>
    <property type="match status" value="1"/>
</dbReference>
<dbReference type="Pfam" id="PF00651">
    <property type="entry name" value="BTB"/>
    <property type="match status" value="1"/>
</dbReference>
<dbReference type="InterPro" id="IPR011333">
    <property type="entry name" value="SKP1/BTB/POZ_sf"/>
</dbReference>
<dbReference type="VEuPathDB" id="FungiDB:FUN_003465"/>
<feature type="transmembrane region" description="Helical" evidence="1">
    <location>
        <begin position="341"/>
        <end position="374"/>
    </location>
</feature>